<organism evidence="2 3">
    <name type="scientific">Caballeronia insecticola</name>
    <dbReference type="NCBI Taxonomy" id="758793"/>
    <lineage>
        <taxon>Bacteria</taxon>
        <taxon>Pseudomonadati</taxon>
        <taxon>Pseudomonadota</taxon>
        <taxon>Betaproteobacteria</taxon>
        <taxon>Burkholderiales</taxon>
        <taxon>Burkholderiaceae</taxon>
        <taxon>Caballeronia</taxon>
    </lineage>
</organism>
<dbReference type="AlphaFoldDB" id="R4WUH2"/>
<reference evidence="2 3" key="1">
    <citation type="journal article" date="2013" name="Genome Announc.">
        <title>Complete Genome Sequence of Burkholderia sp. Strain RPE64, Bacterial Symbiont of the Bean Bug Riptortus pedestris.</title>
        <authorList>
            <person name="Shibata T.F."/>
            <person name="Maeda T."/>
            <person name="Nikoh N."/>
            <person name="Yamaguchi K."/>
            <person name="Oshima K."/>
            <person name="Hattori M."/>
            <person name="Nishiyama T."/>
            <person name="Hasebe M."/>
            <person name="Fukatsu T."/>
            <person name="Kikuchi Y."/>
            <person name="Shigenobu S."/>
        </authorList>
    </citation>
    <scope>NUCLEOTIDE SEQUENCE [LARGE SCALE GENOMIC DNA]</scope>
    <source>
        <plasmid evidence="2 3">p2</plasmid>
    </source>
</reference>
<accession>R4WUH2</accession>
<proteinExistence type="predicted"/>
<evidence type="ECO:0000313" key="2">
    <source>
        <dbReference type="EMBL" id="BAN28204.1"/>
    </source>
</evidence>
<keyword evidence="2" id="KW-0614">Plasmid</keyword>
<gene>
    <name evidence="2" type="ORF">BRPE64_ECDS00460</name>
</gene>
<dbReference type="KEGG" id="buo:BRPE64_ECDS00460"/>
<sequence length="38" mass="4361">MTRDRQMDVDRPPDVNSSLRVASKSWKSHERGITSAVF</sequence>
<dbReference type="HOGENOM" id="CLU_3325527_0_0_4"/>
<keyword evidence="3" id="KW-1185">Reference proteome</keyword>
<dbReference type="Proteomes" id="UP000013966">
    <property type="component" value="Plasmid p2"/>
</dbReference>
<feature type="region of interest" description="Disordered" evidence="1">
    <location>
        <begin position="1"/>
        <end position="23"/>
    </location>
</feature>
<dbReference type="EMBL" id="AP013062">
    <property type="protein sequence ID" value="BAN28204.1"/>
    <property type="molecule type" value="Genomic_DNA"/>
</dbReference>
<reference evidence="2 3" key="2">
    <citation type="journal article" date="2018" name="Int. J. Syst. Evol. Microbiol.">
        <title>Burkholderia insecticola sp. nov., a gut symbiotic bacterium of the bean bug Riptortus pedestris.</title>
        <authorList>
            <person name="Takeshita K."/>
            <person name="Tamaki H."/>
            <person name="Ohbayashi T."/>
            <person name="Meng X.-Y."/>
            <person name="Sone T."/>
            <person name="Mitani Y."/>
            <person name="Peeters C."/>
            <person name="Kikuchi Y."/>
            <person name="Vandamme P."/>
        </authorList>
    </citation>
    <scope>NUCLEOTIDE SEQUENCE [LARGE SCALE GENOMIC DNA]</scope>
    <source>
        <strain evidence="2">RPE64</strain>
        <plasmid evidence="2 3">p2</plasmid>
    </source>
</reference>
<geneLocation type="plasmid" evidence="2 3">
    <name>p2</name>
</geneLocation>
<name>R4WUH2_9BURK</name>
<evidence type="ECO:0000256" key="1">
    <source>
        <dbReference type="SAM" id="MobiDB-lite"/>
    </source>
</evidence>
<feature type="compositionally biased region" description="Basic and acidic residues" evidence="1">
    <location>
        <begin position="1"/>
        <end position="13"/>
    </location>
</feature>
<evidence type="ECO:0000313" key="3">
    <source>
        <dbReference type="Proteomes" id="UP000013966"/>
    </source>
</evidence>
<protein>
    <submittedName>
        <fullName evidence="2">Uncharacterized protein</fullName>
    </submittedName>
</protein>